<keyword evidence="2" id="KW-0067">ATP-binding</keyword>
<dbReference type="SMR" id="A2ELA0"/>
<evidence type="ECO:0000256" key="1">
    <source>
        <dbReference type="ARBA" id="ARBA00022741"/>
    </source>
</evidence>
<sequence>MDIRPGTTVEWEPSTSPDESPVYINSIRIHENGGAPLTHFTYRPDVRTLPEMLDSSVVIYPKHDCFGERVVDADGKLGPYKWINYTEFKELCIKWAKGLKALGLEPGDKLGVYSVNCIMWQVAQFGSLYAGIVPVPVYDSLGPNAAQYITDHSECKVILVHKKNLEKAMEVKKQVPRVQKVISIDPKPSIQDPDLITIDELFKLGESVDFKPVKLDTNDTAMIMYTSGSTGEPKGCVLSHQNIMAGGNGLGGMGTSVTQTDTYFSFLPLAHIYELCSQTTLICQGARTGFYSGDIRNMVSDIQALHPTIICAVPRVFNRIYDNMMKKINELPAPVRMLVNWAINHKNNCLLTGKKPSSIIDTFLLSKFSGALGGRLRLIVNGGAPILPHVYEFCRATITPNIIQGYGLTEISAAGCVQQCGDRNPNTVGPVCVTIDMKLRRVPGMDYDPRGEIPAGELMFRGPSLFKEYYKKPELTKEAMVDGWFATGDVGKLLPDGTIQIIDRVKQLVKLSQGEYISITSLTDIYGTAVGVQSIFVYANSMHDRPVAIVIPTNDLIKQMETDKEGVKKTMMDNLDKVYNDEHLRGFEKILNIYLDTEPFTIENGLLTPSQKPQINKIKAKYEKIADSLYPAA</sequence>
<dbReference type="PANTHER" id="PTHR43272">
    <property type="entry name" value="LONG-CHAIN-FATTY-ACID--COA LIGASE"/>
    <property type="match status" value="1"/>
</dbReference>
<dbReference type="RefSeq" id="XP_001318800.1">
    <property type="nucleotide sequence ID" value="XM_001318765.1"/>
</dbReference>
<dbReference type="PANTHER" id="PTHR43272:SF33">
    <property type="entry name" value="AMP-BINDING DOMAIN-CONTAINING PROTEIN-RELATED"/>
    <property type="match status" value="1"/>
</dbReference>
<keyword evidence="1" id="KW-0547">Nucleotide-binding</keyword>
<dbReference type="InterPro" id="IPR020845">
    <property type="entry name" value="AMP-binding_CS"/>
</dbReference>
<dbReference type="GO" id="GO:0005783">
    <property type="term" value="C:endoplasmic reticulum"/>
    <property type="evidence" value="ECO:0000318"/>
    <property type="project" value="GO_Central"/>
</dbReference>
<dbReference type="SUPFAM" id="SSF56801">
    <property type="entry name" value="Acetyl-CoA synthetase-like"/>
    <property type="match status" value="1"/>
</dbReference>
<dbReference type="eggNOG" id="KOG1256">
    <property type="taxonomic scope" value="Eukaryota"/>
</dbReference>
<dbReference type="KEGG" id="tva:4764455"/>
<dbReference type="FunCoup" id="A2ELA0">
    <property type="interactions" value="249"/>
</dbReference>
<proteinExistence type="predicted"/>
<dbReference type="Gene3D" id="3.40.50.12780">
    <property type="entry name" value="N-terminal domain of ligase-like"/>
    <property type="match status" value="1"/>
</dbReference>
<dbReference type="InterPro" id="IPR000873">
    <property type="entry name" value="AMP-dep_synth/lig_dom"/>
</dbReference>
<dbReference type="InterPro" id="IPR042099">
    <property type="entry name" value="ANL_N_sf"/>
</dbReference>
<gene>
    <name evidence="4" type="ORF">TVAG_069460</name>
</gene>
<protein>
    <submittedName>
        <fullName evidence="4">AMP-binding enzyme family protein</fullName>
    </submittedName>
</protein>
<evidence type="ECO:0000313" key="4">
    <source>
        <dbReference type="EMBL" id="EAY06577.1"/>
    </source>
</evidence>
<dbReference type="VEuPathDB" id="TrichDB:TVAGG3_0004310"/>
<organism evidence="4 5">
    <name type="scientific">Trichomonas vaginalis (strain ATCC PRA-98 / G3)</name>
    <dbReference type="NCBI Taxonomy" id="412133"/>
    <lineage>
        <taxon>Eukaryota</taxon>
        <taxon>Metamonada</taxon>
        <taxon>Parabasalia</taxon>
        <taxon>Trichomonadida</taxon>
        <taxon>Trichomonadidae</taxon>
        <taxon>Trichomonas</taxon>
    </lineage>
</organism>
<dbReference type="VEuPathDB" id="TrichDB:TVAG_069460"/>
<name>A2ELA0_TRIV3</name>
<accession>A2ELA0</accession>
<reference evidence="4" key="1">
    <citation type="submission" date="2006-10" db="EMBL/GenBank/DDBJ databases">
        <authorList>
            <person name="Amadeo P."/>
            <person name="Zhao Q."/>
            <person name="Wortman J."/>
            <person name="Fraser-Liggett C."/>
            <person name="Carlton J."/>
        </authorList>
    </citation>
    <scope>NUCLEOTIDE SEQUENCE</scope>
    <source>
        <strain evidence="4">G3</strain>
    </source>
</reference>
<dbReference type="EMBL" id="DS113420">
    <property type="protein sequence ID" value="EAY06577.1"/>
    <property type="molecule type" value="Genomic_DNA"/>
</dbReference>
<dbReference type="Pfam" id="PF00501">
    <property type="entry name" value="AMP-binding"/>
    <property type="match status" value="1"/>
</dbReference>
<dbReference type="PROSITE" id="PS00455">
    <property type="entry name" value="AMP_BINDING"/>
    <property type="match status" value="1"/>
</dbReference>
<reference evidence="4" key="2">
    <citation type="journal article" date="2007" name="Science">
        <title>Draft genome sequence of the sexually transmitted pathogen Trichomonas vaginalis.</title>
        <authorList>
            <person name="Carlton J.M."/>
            <person name="Hirt R.P."/>
            <person name="Silva J.C."/>
            <person name="Delcher A.L."/>
            <person name="Schatz M."/>
            <person name="Zhao Q."/>
            <person name="Wortman J.R."/>
            <person name="Bidwell S.L."/>
            <person name="Alsmark U.C.M."/>
            <person name="Besteiro S."/>
            <person name="Sicheritz-Ponten T."/>
            <person name="Noel C.J."/>
            <person name="Dacks J.B."/>
            <person name="Foster P.G."/>
            <person name="Simillion C."/>
            <person name="Van de Peer Y."/>
            <person name="Miranda-Saavedra D."/>
            <person name="Barton G.J."/>
            <person name="Westrop G.D."/>
            <person name="Mueller S."/>
            <person name="Dessi D."/>
            <person name="Fiori P.L."/>
            <person name="Ren Q."/>
            <person name="Paulsen I."/>
            <person name="Zhang H."/>
            <person name="Bastida-Corcuera F.D."/>
            <person name="Simoes-Barbosa A."/>
            <person name="Brown M.T."/>
            <person name="Hayes R.D."/>
            <person name="Mukherjee M."/>
            <person name="Okumura C.Y."/>
            <person name="Schneider R."/>
            <person name="Smith A.J."/>
            <person name="Vanacova S."/>
            <person name="Villalvazo M."/>
            <person name="Haas B.J."/>
            <person name="Pertea M."/>
            <person name="Feldblyum T.V."/>
            <person name="Utterback T.R."/>
            <person name="Shu C.L."/>
            <person name="Osoegawa K."/>
            <person name="de Jong P.J."/>
            <person name="Hrdy I."/>
            <person name="Horvathova L."/>
            <person name="Zubacova Z."/>
            <person name="Dolezal P."/>
            <person name="Malik S.B."/>
            <person name="Logsdon J.M. Jr."/>
            <person name="Henze K."/>
            <person name="Gupta A."/>
            <person name="Wang C.C."/>
            <person name="Dunne R.L."/>
            <person name="Upcroft J.A."/>
            <person name="Upcroft P."/>
            <person name="White O."/>
            <person name="Salzberg S.L."/>
            <person name="Tang P."/>
            <person name="Chiu C.-H."/>
            <person name="Lee Y.-S."/>
            <person name="Embley T.M."/>
            <person name="Coombs G.H."/>
            <person name="Mottram J.C."/>
            <person name="Tachezy J."/>
            <person name="Fraser-Liggett C.M."/>
            <person name="Johnson P.J."/>
        </authorList>
    </citation>
    <scope>NUCLEOTIDE SEQUENCE [LARGE SCALE GENOMIC DNA]</scope>
    <source>
        <strain evidence="4">G3</strain>
    </source>
</reference>
<evidence type="ECO:0000256" key="2">
    <source>
        <dbReference type="ARBA" id="ARBA00022840"/>
    </source>
</evidence>
<feature type="domain" description="AMP-dependent synthetase/ligase" evidence="3">
    <location>
        <begin position="78"/>
        <end position="470"/>
    </location>
</feature>
<dbReference type="GO" id="GO:0005524">
    <property type="term" value="F:ATP binding"/>
    <property type="evidence" value="ECO:0007669"/>
    <property type="project" value="UniProtKB-KW"/>
</dbReference>
<dbReference type="AlphaFoldDB" id="A2ELA0"/>
<evidence type="ECO:0000313" key="5">
    <source>
        <dbReference type="Proteomes" id="UP000001542"/>
    </source>
</evidence>
<dbReference type="Proteomes" id="UP000001542">
    <property type="component" value="Unassembled WGS sequence"/>
</dbReference>
<dbReference type="GO" id="GO:0016020">
    <property type="term" value="C:membrane"/>
    <property type="evidence" value="ECO:0000318"/>
    <property type="project" value="GO_Central"/>
</dbReference>
<dbReference type="OrthoDB" id="1700726at2759"/>
<dbReference type="InParanoid" id="A2ELA0"/>
<dbReference type="GO" id="GO:0004467">
    <property type="term" value="F:long-chain fatty acid-CoA ligase activity"/>
    <property type="evidence" value="ECO:0000318"/>
    <property type="project" value="GO_Central"/>
</dbReference>
<dbReference type="STRING" id="5722.A2ELA0"/>
<keyword evidence="5" id="KW-1185">Reference proteome</keyword>
<evidence type="ECO:0000259" key="3">
    <source>
        <dbReference type="Pfam" id="PF00501"/>
    </source>
</evidence>
<dbReference type="OMA" id="EWIVRDS"/>